<gene>
    <name evidence="1" type="ORF">B0H16DRAFT_1719845</name>
</gene>
<protein>
    <submittedName>
        <fullName evidence="1">Uncharacterized protein</fullName>
    </submittedName>
</protein>
<keyword evidence="2" id="KW-1185">Reference proteome</keyword>
<accession>A0AAD7NGC1</accession>
<organism evidence="1 2">
    <name type="scientific">Mycena metata</name>
    <dbReference type="NCBI Taxonomy" id="1033252"/>
    <lineage>
        <taxon>Eukaryota</taxon>
        <taxon>Fungi</taxon>
        <taxon>Dikarya</taxon>
        <taxon>Basidiomycota</taxon>
        <taxon>Agaricomycotina</taxon>
        <taxon>Agaricomycetes</taxon>
        <taxon>Agaricomycetidae</taxon>
        <taxon>Agaricales</taxon>
        <taxon>Marasmiineae</taxon>
        <taxon>Mycenaceae</taxon>
        <taxon>Mycena</taxon>
    </lineage>
</organism>
<evidence type="ECO:0000313" key="1">
    <source>
        <dbReference type="EMBL" id="KAJ7761147.1"/>
    </source>
</evidence>
<evidence type="ECO:0000313" key="2">
    <source>
        <dbReference type="Proteomes" id="UP001215598"/>
    </source>
</evidence>
<sequence>MSSPTIMSTAAHHDPLPTDEEELCMLDLEDADSLLEHVQDLVALNFDDFPDDQVDDEAARYAARMTKASITDGLEQGIYGEIIRPCALLQ</sequence>
<dbReference type="Proteomes" id="UP001215598">
    <property type="component" value="Unassembled WGS sequence"/>
</dbReference>
<reference evidence="1" key="1">
    <citation type="submission" date="2023-03" db="EMBL/GenBank/DDBJ databases">
        <title>Massive genome expansion in bonnet fungi (Mycena s.s.) driven by repeated elements and novel gene families across ecological guilds.</title>
        <authorList>
            <consortium name="Lawrence Berkeley National Laboratory"/>
            <person name="Harder C.B."/>
            <person name="Miyauchi S."/>
            <person name="Viragh M."/>
            <person name="Kuo A."/>
            <person name="Thoen E."/>
            <person name="Andreopoulos B."/>
            <person name="Lu D."/>
            <person name="Skrede I."/>
            <person name="Drula E."/>
            <person name="Henrissat B."/>
            <person name="Morin E."/>
            <person name="Kohler A."/>
            <person name="Barry K."/>
            <person name="LaButti K."/>
            <person name="Morin E."/>
            <person name="Salamov A."/>
            <person name="Lipzen A."/>
            <person name="Mereny Z."/>
            <person name="Hegedus B."/>
            <person name="Baldrian P."/>
            <person name="Stursova M."/>
            <person name="Weitz H."/>
            <person name="Taylor A."/>
            <person name="Grigoriev I.V."/>
            <person name="Nagy L.G."/>
            <person name="Martin F."/>
            <person name="Kauserud H."/>
        </authorList>
    </citation>
    <scope>NUCLEOTIDE SEQUENCE</scope>
    <source>
        <strain evidence="1">CBHHK182m</strain>
    </source>
</reference>
<dbReference type="AlphaFoldDB" id="A0AAD7NGC1"/>
<dbReference type="EMBL" id="JARKIB010000036">
    <property type="protein sequence ID" value="KAJ7761147.1"/>
    <property type="molecule type" value="Genomic_DNA"/>
</dbReference>
<name>A0AAD7NGC1_9AGAR</name>
<comment type="caution">
    <text evidence="1">The sequence shown here is derived from an EMBL/GenBank/DDBJ whole genome shotgun (WGS) entry which is preliminary data.</text>
</comment>
<proteinExistence type="predicted"/>